<feature type="region of interest" description="Disordered" evidence="1">
    <location>
        <begin position="1"/>
        <end position="74"/>
    </location>
</feature>
<protein>
    <submittedName>
        <fullName evidence="2">Uncharacterized protein</fullName>
    </submittedName>
</protein>
<feature type="compositionally biased region" description="Low complexity" evidence="1">
    <location>
        <begin position="201"/>
        <end position="213"/>
    </location>
</feature>
<dbReference type="PROSITE" id="PS50096">
    <property type="entry name" value="IQ"/>
    <property type="match status" value="2"/>
</dbReference>
<feature type="compositionally biased region" description="Low complexity" evidence="1">
    <location>
        <begin position="372"/>
        <end position="394"/>
    </location>
</feature>
<sequence>MGCGSSRDIPPASSKSRNSPRPARPRTRRSSSSSSSSSHRGRRSGDGGRRLSRTSSTTSISSGLPGTDTSSDNLSASDEALLDRIASRHDIDVDGLSAKERKELLNCTFRPATNKRSARLAARARARTGGRGNKPIHDRLARRPPKRIVVTYRPTKDEAFLTYVKPGEPGAEHYGISVAKRKMIRSHNNELNALSQRLKDGTSGTGPSTRSSSYRQVIDKINHLNRTIGIITAALEQAEHKLFYSFEEWYEKEYAHLPPPPSPRSHAAASRIQALYRGYAVRKRPPTPYHLRASPEAHEAATRIQAVYRGYAARRRHCVGPGGYHYGNDDPYGDYEDAGYYDDGPGPGADGYYDTALYPDGDDDGYGEYDAADGGNVPPYDMDYEPYPYSDDER</sequence>
<organism evidence="2 3">
    <name type="scientific">Thecamonas trahens ATCC 50062</name>
    <dbReference type="NCBI Taxonomy" id="461836"/>
    <lineage>
        <taxon>Eukaryota</taxon>
        <taxon>Apusozoa</taxon>
        <taxon>Apusomonadida</taxon>
        <taxon>Apusomonadidae</taxon>
        <taxon>Thecamonas</taxon>
    </lineage>
</organism>
<feature type="region of interest" description="Disordered" evidence="1">
    <location>
        <begin position="195"/>
        <end position="214"/>
    </location>
</feature>
<gene>
    <name evidence="2" type="ORF">AMSG_08800</name>
</gene>
<dbReference type="InterPro" id="IPR000048">
    <property type="entry name" value="IQ_motif_EF-hand-BS"/>
</dbReference>
<evidence type="ECO:0000256" key="1">
    <source>
        <dbReference type="SAM" id="MobiDB-lite"/>
    </source>
</evidence>
<keyword evidence="3" id="KW-1185">Reference proteome</keyword>
<accession>A0A0L0DMN9</accession>
<evidence type="ECO:0000313" key="2">
    <source>
        <dbReference type="EMBL" id="KNC53306.1"/>
    </source>
</evidence>
<dbReference type="RefSeq" id="XP_013754567.1">
    <property type="nucleotide sequence ID" value="XM_013899113.1"/>
</dbReference>
<name>A0A0L0DMN9_THETB</name>
<dbReference type="GeneID" id="25567409"/>
<reference evidence="2 3" key="1">
    <citation type="submission" date="2010-05" db="EMBL/GenBank/DDBJ databases">
        <title>The Genome Sequence of Thecamonas trahens ATCC 50062.</title>
        <authorList>
            <consortium name="The Broad Institute Genome Sequencing Platform"/>
            <person name="Russ C."/>
            <person name="Cuomo C."/>
            <person name="Shea T."/>
            <person name="Young S.K."/>
            <person name="Zeng Q."/>
            <person name="Koehrsen M."/>
            <person name="Haas B."/>
            <person name="Borodovsky M."/>
            <person name="Guigo R."/>
            <person name="Alvarado L."/>
            <person name="Berlin A."/>
            <person name="Bochicchio J."/>
            <person name="Borenstein D."/>
            <person name="Chapman S."/>
            <person name="Chen Z."/>
            <person name="Freedman E."/>
            <person name="Gellesch M."/>
            <person name="Goldberg J."/>
            <person name="Griggs A."/>
            <person name="Gujja S."/>
            <person name="Heilman E."/>
            <person name="Heiman D."/>
            <person name="Hepburn T."/>
            <person name="Howarth C."/>
            <person name="Jen D."/>
            <person name="Larson L."/>
            <person name="Mehta T."/>
            <person name="Park D."/>
            <person name="Pearson M."/>
            <person name="Roberts A."/>
            <person name="Saif S."/>
            <person name="Shenoy N."/>
            <person name="Sisk P."/>
            <person name="Stolte C."/>
            <person name="Sykes S."/>
            <person name="Thomson T."/>
            <person name="Walk T."/>
            <person name="White J."/>
            <person name="Yandava C."/>
            <person name="Burger G."/>
            <person name="Gray M.W."/>
            <person name="Holland P.W.H."/>
            <person name="King N."/>
            <person name="Lang F.B.F."/>
            <person name="Roger A.J."/>
            <person name="Ruiz-Trillo I."/>
            <person name="Lander E."/>
            <person name="Nusbaum C."/>
        </authorList>
    </citation>
    <scope>NUCLEOTIDE SEQUENCE [LARGE SCALE GENOMIC DNA]</scope>
    <source>
        <strain evidence="2 3">ATCC 50062</strain>
    </source>
</reference>
<feature type="compositionally biased region" description="Acidic residues" evidence="1">
    <location>
        <begin position="360"/>
        <end position="371"/>
    </location>
</feature>
<dbReference type="EMBL" id="GL349480">
    <property type="protein sequence ID" value="KNC53306.1"/>
    <property type="molecule type" value="Genomic_DNA"/>
</dbReference>
<feature type="region of interest" description="Disordered" evidence="1">
    <location>
        <begin position="335"/>
        <end position="394"/>
    </location>
</feature>
<dbReference type="CDD" id="cd23767">
    <property type="entry name" value="IQCD"/>
    <property type="match status" value="2"/>
</dbReference>
<feature type="compositionally biased region" description="Low complexity" evidence="1">
    <location>
        <begin position="10"/>
        <end position="21"/>
    </location>
</feature>
<dbReference type="Gene3D" id="1.20.5.190">
    <property type="match status" value="1"/>
</dbReference>
<dbReference type="OrthoDB" id="1738954at2759"/>
<dbReference type="Pfam" id="PF00612">
    <property type="entry name" value="IQ"/>
    <property type="match status" value="2"/>
</dbReference>
<dbReference type="Proteomes" id="UP000054408">
    <property type="component" value="Unassembled WGS sequence"/>
</dbReference>
<feature type="compositionally biased region" description="Low complexity" evidence="1">
    <location>
        <begin position="53"/>
        <end position="67"/>
    </location>
</feature>
<evidence type="ECO:0000313" key="3">
    <source>
        <dbReference type="Proteomes" id="UP000054408"/>
    </source>
</evidence>
<dbReference type="AlphaFoldDB" id="A0A0L0DMN9"/>
<dbReference type="SMART" id="SM00015">
    <property type="entry name" value="IQ"/>
    <property type="match status" value="2"/>
</dbReference>
<proteinExistence type="predicted"/>